<dbReference type="InParanoid" id="F0ZEU5"/>
<dbReference type="GO" id="GO:0003743">
    <property type="term" value="F:translation initiation factor activity"/>
    <property type="evidence" value="ECO:0007669"/>
    <property type="project" value="UniProtKB-KW"/>
</dbReference>
<keyword evidence="2" id="KW-0396">Initiation factor</keyword>
<dbReference type="SUPFAM" id="SSF48371">
    <property type="entry name" value="ARM repeat"/>
    <property type="match status" value="1"/>
</dbReference>
<keyword evidence="6" id="KW-1185">Reference proteome</keyword>
<organism evidence="5 6">
    <name type="scientific">Dictyostelium purpureum</name>
    <name type="common">Slime mold</name>
    <dbReference type="NCBI Taxonomy" id="5786"/>
    <lineage>
        <taxon>Eukaryota</taxon>
        <taxon>Amoebozoa</taxon>
        <taxon>Evosea</taxon>
        <taxon>Eumycetozoa</taxon>
        <taxon>Dictyostelia</taxon>
        <taxon>Dictyosteliales</taxon>
        <taxon>Dictyosteliaceae</taxon>
        <taxon>Dictyostelium</taxon>
    </lineage>
</organism>
<dbReference type="OMA" id="IMHTCIM"/>
<dbReference type="OrthoDB" id="1729737at2759"/>
<dbReference type="STRING" id="5786.F0ZEU5"/>
<comment type="similarity">
    <text evidence="1">Belongs to the eukaryotic initiation factor 4G family.</text>
</comment>
<evidence type="ECO:0000313" key="5">
    <source>
        <dbReference type="EMBL" id="EGC37533.1"/>
    </source>
</evidence>
<proteinExistence type="inferred from homology"/>
<dbReference type="KEGG" id="dpp:DICPUDRAFT_9928"/>
<dbReference type="eggNOG" id="KOG0401">
    <property type="taxonomic scope" value="Eukaryota"/>
</dbReference>
<dbReference type="PANTHER" id="PTHR23253:SF9">
    <property type="entry name" value="EUKARYOTIC TRANSLATION INITIATION FACTOR 4 GAMMA 2"/>
    <property type="match status" value="1"/>
</dbReference>
<feature type="domain" description="MIF4G" evidence="4">
    <location>
        <begin position="4"/>
        <end position="215"/>
    </location>
</feature>
<dbReference type="SMART" id="SM00543">
    <property type="entry name" value="MIF4G"/>
    <property type="match status" value="1"/>
</dbReference>
<dbReference type="Proteomes" id="UP000001064">
    <property type="component" value="Unassembled WGS sequence"/>
</dbReference>
<dbReference type="Pfam" id="PF02854">
    <property type="entry name" value="MIF4G"/>
    <property type="match status" value="1"/>
</dbReference>
<reference evidence="6" key="1">
    <citation type="journal article" date="2011" name="Genome Biol.">
        <title>Comparative genomics of the social amoebae Dictyostelium discoideum and Dictyostelium purpureum.</title>
        <authorList>
            <consortium name="US DOE Joint Genome Institute (JGI-PGF)"/>
            <person name="Sucgang R."/>
            <person name="Kuo A."/>
            <person name="Tian X."/>
            <person name="Salerno W."/>
            <person name="Parikh A."/>
            <person name="Feasley C.L."/>
            <person name="Dalin E."/>
            <person name="Tu H."/>
            <person name="Huang E."/>
            <person name="Barry K."/>
            <person name="Lindquist E."/>
            <person name="Shapiro H."/>
            <person name="Bruce D."/>
            <person name="Schmutz J."/>
            <person name="Salamov A."/>
            <person name="Fey P."/>
            <person name="Gaudet P."/>
            <person name="Anjard C."/>
            <person name="Babu M.M."/>
            <person name="Basu S."/>
            <person name="Bushmanova Y."/>
            <person name="van der Wel H."/>
            <person name="Katoh-Kurasawa M."/>
            <person name="Dinh C."/>
            <person name="Coutinho P.M."/>
            <person name="Saito T."/>
            <person name="Elias M."/>
            <person name="Schaap P."/>
            <person name="Kay R.R."/>
            <person name="Henrissat B."/>
            <person name="Eichinger L."/>
            <person name="Rivero F."/>
            <person name="Putnam N.H."/>
            <person name="West C.M."/>
            <person name="Loomis W.F."/>
            <person name="Chisholm R.L."/>
            <person name="Shaulsky G."/>
            <person name="Strassmann J.E."/>
            <person name="Queller D.C."/>
            <person name="Kuspa A."/>
            <person name="Grigoriev I.V."/>
        </authorList>
    </citation>
    <scope>NUCLEOTIDE SEQUENCE [LARGE SCALE GENOMIC DNA]</scope>
    <source>
        <strain evidence="6">QSDP1</strain>
    </source>
</reference>
<keyword evidence="3" id="KW-0648">Protein biosynthesis</keyword>
<feature type="non-terminal residue" evidence="5">
    <location>
        <position position="234"/>
    </location>
</feature>
<dbReference type="GeneID" id="10499644"/>
<protein>
    <recommendedName>
        <fullName evidence="4">MIF4G domain-containing protein</fullName>
    </recommendedName>
</protein>
<evidence type="ECO:0000259" key="4">
    <source>
        <dbReference type="SMART" id="SM00543"/>
    </source>
</evidence>
<accession>F0ZEU5</accession>
<dbReference type="InterPro" id="IPR003890">
    <property type="entry name" value="MIF4G-like_typ-3"/>
</dbReference>
<name>F0ZEU5_DICPU</name>
<dbReference type="GO" id="GO:0003723">
    <property type="term" value="F:RNA binding"/>
    <property type="evidence" value="ECO:0007669"/>
    <property type="project" value="InterPro"/>
</dbReference>
<dbReference type="VEuPathDB" id="AmoebaDB:DICPUDRAFT_9928"/>
<evidence type="ECO:0000256" key="1">
    <source>
        <dbReference type="ARBA" id="ARBA00005775"/>
    </source>
</evidence>
<sequence>QELLKKFKFNLNRITMDTYSSLIKNIEELKVPDEEALKSISKILFEKAIVDQKYSAVYAILSGHLDNSYPKFGEISLKRAILENCQNEFDSAAFDKSKFEGLSKEDLEEQEFLFKRRVLGNIKFIGELYKHNVLGLKITLKITEQLVNKCEERLDEESIEPLVKLLTTIGKRLDEVDKANADLYFGKIQAVSESDKVTSRGRFILLDLLDLRASKWQPKNINQTKSKKEETEKE</sequence>
<evidence type="ECO:0000313" key="6">
    <source>
        <dbReference type="Proteomes" id="UP000001064"/>
    </source>
</evidence>
<dbReference type="RefSeq" id="XP_003285924.1">
    <property type="nucleotide sequence ID" value="XM_003285876.1"/>
</dbReference>
<evidence type="ECO:0000256" key="2">
    <source>
        <dbReference type="ARBA" id="ARBA00022540"/>
    </source>
</evidence>
<dbReference type="PANTHER" id="PTHR23253">
    <property type="entry name" value="EUKARYOTIC TRANSLATION INITIATION FACTOR 4 GAMMA"/>
    <property type="match status" value="1"/>
</dbReference>
<dbReference type="EMBL" id="GL870997">
    <property type="protein sequence ID" value="EGC37533.1"/>
    <property type="molecule type" value="Genomic_DNA"/>
</dbReference>
<dbReference type="AlphaFoldDB" id="F0ZEU5"/>
<dbReference type="InterPro" id="IPR016024">
    <property type="entry name" value="ARM-type_fold"/>
</dbReference>
<feature type="non-terminal residue" evidence="5">
    <location>
        <position position="1"/>
    </location>
</feature>
<gene>
    <name evidence="5" type="ORF">DICPUDRAFT_9928</name>
</gene>
<dbReference type="Gene3D" id="1.25.40.180">
    <property type="match status" value="1"/>
</dbReference>
<evidence type="ECO:0000256" key="3">
    <source>
        <dbReference type="ARBA" id="ARBA00022917"/>
    </source>
</evidence>